<evidence type="ECO:0000313" key="5">
    <source>
        <dbReference type="WBParaSite" id="SBAD_0001290001-mRNA-1"/>
    </source>
</evidence>
<sequence length="149" mass="16782">MFCISQDQRHGSTWSVFELLVIASLLRVTCQSLQTAAVKGVLFCGHKPAGKVKVRLMDADIIFDDLMDEGLTDNEGAFYLSGSESEITNIDPVLKIYHNCDDGFMPCSRRWTITIPSQYVTDKAAKVTKVFDIGRVNLECRIHEDRNCF</sequence>
<evidence type="ECO:0000313" key="4">
    <source>
        <dbReference type="Proteomes" id="UP000270296"/>
    </source>
</evidence>
<proteinExistence type="inferred from homology"/>
<reference evidence="5" key="1">
    <citation type="submission" date="2016-06" db="UniProtKB">
        <authorList>
            <consortium name="WormBaseParasite"/>
        </authorList>
    </citation>
    <scope>IDENTIFICATION</scope>
</reference>
<feature type="chain" id="PRO_5043140459" evidence="2">
    <location>
        <begin position="33"/>
        <end position="149"/>
    </location>
</feature>
<reference evidence="3 4" key="2">
    <citation type="submission" date="2018-11" db="EMBL/GenBank/DDBJ databases">
        <authorList>
            <consortium name="Pathogen Informatics"/>
        </authorList>
    </citation>
    <scope>NUCLEOTIDE SEQUENCE [LARGE SCALE GENOMIC DNA]</scope>
</reference>
<keyword evidence="4" id="KW-1185">Reference proteome</keyword>
<dbReference type="Pfam" id="PF01060">
    <property type="entry name" value="TTR-52"/>
    <property type="match status" value="1"/>
</dbReference>
<organism evidence="5">
    <name type="scientific">Soboliphyme baturini</name>
    <dbReference type="NCBI Taxonomy" id="241478"/>
    <lineage>
        <taxon>Eukaryota</taxon>
        <taxon>Metazoa</taxon>
        <taxon>Ecdysozoa</taxon>
        <taxon>Nematoda</taxon>
        <taxon>Enoplea</taxon>
        <taxon>Dorylaimia</taxon>
        <taxon>Dioctophymatida</taxon>
        <taxon>Dioctophymatoidea</taxon>
        <taxon>Soboliphymatidae</taxon>
        <taxon>Soboliphyme</taxon>
    </lineage>
</organism>
<dbReference type="AlphaFoldDB" id="A0A183J9E4"/>
<accession>A0A183J9E4</accession>
<dbReference type="Proteomes" id="UP000270296">
    <property type="component" value="Unassembled WGS sequence"/>
</dbReference>
<dbReference type="Gene3D" id="2.60.40.3330">
    <property type="match status" value="1"/>
</dbReference>
<dbReference type="OrthoDB" id="5849824at2759"/>
<dbReference type="PANTHER" id="PTHR21700">
    <property type="entry name" value="TRANSTHYRETIN-LIKE FAMILY PROTEIN-RELATED"/>
    <property type="match status" value="1"/>
</dbReference>
<protein>
    <submittedName>
        <fullName evidence="5">Transthyretin-like protein 46</fullName>
    </submittedName>
</protein>
<dbReference type="InterPro" id="IPR001534">
    <property type="entry name" value="Transthyretin-like"/>
</dbReference>
<dbReference type="WBParaSite" id="SBAD_0001290001-mRNA-1">
    <property type="protein sequence ID" value="SBAD_0001290001-mRNA-1"/>
    <property type="gene ID" value="SBAD_0001290001"/>
</dbReference>
<evidence type="ECO:0000256" key="1">
    <source>
        <dbReference type="ARBA" id="ARBA00010112"/>
    </source>
</evidence>
<evidence type="ECO:0000256" key="2">
    <source>
        <dbReference type="SAM" id="SignalP"/>
    </source>
</evidence>
<dbReference type="GO" id="GO:0009986">
    <property type="term" value="C:cell surface"/>
    <property type="evidence" value="ECO:0007669"/>
    <property type="project" value="InterPro"/>
</dbReference>
<dbReference type="InterPro" id="IPR038479">
    <property type="entry name" value="Transthyretin-like_sf"/>
</dbReference>
<name>A0A183J9E4_9BILA</name>
<dbReference type="EMBL" id="UZAM01017947">
    <property type="protein sequence ID" value="VDP48904.1"/>
    <property type="molecule type" value="Genomic_DNA"/>
</dbReference>
<comment type="similarity">
    <text evidence="1">Belongs to the nematode transthyretin-like family.</text>
</comment>
<feature type="signal peptide" evidence="2">
    <location>
        <begin position="1"/>
        <end position="32"/>
    </location>
</feature>
<gene>
    <name evidence="3" type="ORF">SBAD_LOCUS12492</name>
</gene>
<keyword evidence="2" id="KW-0732">Signal</keyword>
<evidence type="ECO:0000313" key="3">
    <source>
        <dbReference type="EMBL" id="VDP48904.1"/>
    </source>
</evidence>